<organism evidence="2 3">
    <name type="scientific">Anaerobacillus alkaliphilus</name>
    <dbReference type="NCBI Taxonomy" id="1548597"/>
    <lineage>
        <taxon>Bacteria</taxon>
        <taxon>Bacillati</taxon>
        <taxon>Bacillota</taxon>
        <taxon>Bacilli</taxon>
        <taxon>Bacillales</taxon>
        <taxon>Bacillaceae</taxon>
        <taxon>Anaerobacillus</taxon>
    </lineage>
</organism>
<dbReference type="InterPro" id="IPR038144">
    <property type="entry name" value="IPI"/>
</dbReference>
<dbReference type="OrthoDB" id="2453194at2"/>
<accession>A0A4Q0VST1</accession>
<evidence type="ECO:0000313" key="3">
    <source>
        <dbReference type="Proteomes" id="UP000290649"/>
    </source>
</evidence>
<dbReference type="AlphaFoldDB" id="A0A4Q0VST1"/>
<protein>
    <recommendedName>
        <fullName evidence="1">Intracellular proteinase inhibitor BsuPI domain-containing protein</fullName>
    </recommendedName>
</protein>
<keyword evidence="3" id="KW-1185">Reference proteome</keyword>
<sequence length="153" mass="17145">MKLVKICSLITLVSLLLVGCGSTPQLKSDEPAERIDFAEEEGYIVGLDQKSSGIYVFSIRNVGPNPMKLTFPTTKLFDYAIKNQAGETVYQYSYAHSFNQVITEKTIETNAAIEMEIYILEILETLEPGSYNLEVWLSANNLYATSEMEIVVE</sequence>
<dbReference type="RefSeq" id="WP_129078595.1">
    <property type="nucleotide sequence ID" value="NZ_QOUX01000039.1"/>
</dbReference>
<evidence type="ECO:0000313" key="2">
    <source>
        <dbReference type="EMBL" id="RXJ00377.1"/>
    </source>
</evidence>
<evidence type="ECO:0000259" key="1">
    <source>
        <dbReference type="Pfam" id="PF12690"/>
    </source>
</evidence>
<proteinExistence type="predicted"/>
<dbReference type="InterPro" id="IPR020481">
    <property type="entry name" value="Intracell_prot_inh_BsuPI"/>
</dbReference>
<reference evidence="2 3" key="1">
    <citation type="journal article" date="2019" name="Int. J. Syst. Evol. Microbiol.">
        <title>Anaerobacillus alkaliphilus sp. nov., a novel alkaliphilic and moderately halophilic bacterium.</title>
        <authorList>
            <person name="Borsodi A.K."/>
            <person name="Aszalos J.M."/>
            <person name="Bihari P."/>
            <person name="Nagy I."/>
            <person name="Schumann P."/>
            <person name="Sproer C."/>
            <person name="Kovacs A.L."/>
            <person name="Boka K."/>
            <person name="Dobosy P."/>
            <person name="Ovari M."/>
            <person name="Szili-Kovacs T."/>
            <person name="Toth E."/>
        </authorList>
    </citation>
    <scope>NUCLEOTIDE SEQUENCE [LARGE SCALE GENOMIC DNA]</scope>
    <source>
        <strain evidence="2 3">B16-10</strain>
    </source>
</reference>
<dbReference type="PROSITE" id="PS51257">
    <property type="entry name" value="PROKAR_LIPOPROTEIN"/>
    <property type="match status" value="1"/>
</dbReference>
<dbReference type="EMBL" id="QOUX01000039">
    <property type="protein sequence ID" value="RXJ00377.1"/>
    <property type="molecule type" value="Genomic_DNA"/>
</dbReference>
<dbReference type="Gene3D" id="2.60.40.2360">
    <property type="entry name" value="Intracellular proteinase inhibitor BsuPI"/>
    <property type="match status" value="1"/>
</dbReference>
<gene>
    <name evidence="2" type="ORF">DS745_12665</name>
</gene>
<comment type="caution">
    <text evidence="2">The sequence shown here is derived from an EMBL/GenBank/DDBJ whole genome shotgun (WGS) entry which is preliminary data.</text>
</comment>
<feature type="domain" description="Intracellular proteinase inhibitor BsuPI" evidence="1">
    <location>
        <begin position="57"/>
        <end position="141"/>
    </location>
</feature>
<name>A0A4Q0VST1_9BACI</name>
<dbReference type="Pfam" id="PF12690">
    <property type="entry name" value="BsuPI"/>
    <property type="match status" value="1"/>
</dbReference>
<dbReference type="Proteomes" id="UP000290649">
    <property type="component" value="Unassembled WGS sequence"/>
</dbReference>